<organism evidence="1 2">
    <name type="scientific">Artomyces pyxidatus</name>
    <dbReference type="NCBI Taxonomy" id="48021"/>
    <lineage>
        <taxon>Eukaryota</taxon>
        <taxon>Fungi</taxon>
        <taxon>Dikarya</taxon>
        <taxon>Basidiomycota</taxon>
        <taxon>Agaricomycotina</taxon>
        <taxon>Agaricomycetes</taxon>
        <taxon>Russulales</taxon>
        <taxon>Auriscalpiaceae</taxon>
        <taxon>Artomyces</taxon>
    </lineage>
</organism>
<comment type="caution">
    <text evidence="1">The sequence shown here is derived from an EMBL/GenBank/DDBJ whole genome shotgun (WGS) entry which is preliminary data.</text>
</comment>
<dbReference type="Proteomes" id="UP000814140">
    <property type="component" value="Unassembled WGS sequence"/>
</dbReference>
<protein>
    <submittedName>
        <fullName evidence="1">Uncharacterized protein</fullName>
    </submittedName>
</protein>
<proteinExistence type="predicted"/>
<reference evidence="1" key="1">
    <citation type="submission" date="2021-03" db="EMBL/GenBank/DDBJ databases">
        <authorList>
            <consortium name="DOE Joint Genome Institute"/>
            <person name="Ahrendt S."/>
            <person name="Looney B.P."/>
            <person name="Miyauchi S."/>
            <person name="Morin E."/>
            <person name="Drula E."/>
            <person name="Courty P.E."/>
            <person name="Chicoki N."/>
            <person name="Fauchery L."/>
            <person name="Kohler A."/>
            <person name="Kuo A."/>
            <person name="Labutti K."/>
            <person name="Pangilinan J."/>
            <person name="Lipzen A."/>
            <person name="Riley R."/>
            <person name="Andreopoulos W."/>
            <person name="He G."/>
            <person name="Johnson J."/>
            <person name="Barry K.W."/>
            <person name="Grigoriev I.V."/>
            <person name="Nagy L."/>
            <person name="Hibbett D."/>
            <person name="Henrissat B."/>
            <person name="Matheny P.B."/>
            <person name="Labbe J."/>
            <person name="Martin F."/>
        </authorList>
    </citation>
    <scope>NUCLEOTIDE SEQUENCE</scope>
    <source>
        <strain evidence="1">HHB10654</strain>
    </source>
</reference>
<evidence type="ECO:0000313" key="2">
    <source>
        <dbReference type="Proteomes" id="UP000814140"/>
    </source>
</evidence>
<reference evidence="1" key="2">
    <citation type="journal article" date="2022" name="New Phytol.">
        <title>Evolutionary transition to the ectomycorrhizal habit in the genomes of a hyperdiverse lineage of mushroom-forming fungi.</title>
        <authorList>
            <person name="Looney B."/>
            <person name="Miyauchi S."/>
            <person name="Morin E."/>
            <person name="Drula E."/>
            <person name="Courty P.E."/>
            <person name="Kohler A."/>
            <person name="Kuo A."/>
            <person name="LaButti K."/>
            <person name="Pangilinan J."/>
            <person name="Lipzen A."/>
            <person name="Riley R."/>
            <person name="Andreopoulos W."/>
            <person name="He G."/>
            <person name="Johnson J."/>
            <person name="Nolan M."/>
            <person name="Tritt A."/>
            <person name="Barry K.W."/>
            <person name="Grigoriev I.V."/>
            <person name="Nagy L.G."/>
            <person name="Hibbett D."/>
            <person name="Henrissat B."/>
            <person name="Matheny P.B."/>
            <person name="Labbe J."/>
            <person name="Martin F.M."/>
        </authorList>
    </citation>
    <scope>NUCLEOTIDE SEQUENCE</scope>
    <source>
        <strain evidence="1">HHB10654</strain>
    </source>
</reference>
<keyword evidence="2" id="KW-1185">Reference proteome</keyword>
<sequence length="52" mass="5847">MADVHEQVADLSTFLPWEDPRIELRVTPYGYHAQLGPAVTVWVLAELPEGVE</sequence>
<dbReference type="EMBL" id="MU277237">
    <property type="protein sequence ID" value="KAI0058291.1"/>
    <property type="molecule type" value="Genomic_DNA"/>
</dbReference>
<name>A0ACB8SR89_9AGAM</name>
<gene>
    <name evidence="1" type="ORF">BV25DRAFT_1919492</name>
</gene>
<evidence type="ECO:0000313" key="1">
    <source>
        <dbReference type="EMBL" id="KAI0058291.1"/>
    </source>
</evidence>
<accession>A0ACB8SR89</accession>